<protein>
    <submittedName>
        <fullName evidence="2">Uncharacterized protein</fullName>
    </submittedName>
</protein>
<sequence>MGEAGRWALGKERGVAIRRRISLRGHEESIRRWASEGKHDAWIAHALGTSPASIQSFRSRRRIPTEARRGGRVSPKPLPGIDTDGAGPRYEGVIERGAGASACGWTPRYPRRRSTGSAGRPRGRLRF</sequence>
<evidence type="ECO:0000256" key="1">
    <source>
        <dbReference type="SAM" id="MobiDB-lite"/>
    </source>
</evidence>
<gene>
    <name evidence="2" type="ORF">AVDCRST_MAG22-842</name>
</gene>
<organism evidence="2">
    <name type="scientific">uncultured Rubrobacteraceae bacterium</name>
    <dbReference type="NCBI Taxonomy" id="349277"/>
    <lineage>
        <taxon>Bacteria</taxon>
        <taxon>Bacillati</taxon>
        <taxon>Actinomycetota</taxon>
        <taxon>Rubrobacteria</taxon>
        <taxon>Rubrobacterales</taxon>
        <taxon>Rubrobacteraceae</taxon>
        <taxon>environmental samples</taxon>
    </lineage>
</organism>
<accession>A0A6J4NRU1</accession>
<reference evidence="2" key="1">
    <citation type="submission" date="2020-02" db="EMBL/GenBank/DDBJ databases">
        <authorList>
            <person name="Meier V. D."/>
        </authorList>
    </citation>
    <scope>NUCLEOTIDE SEQUENCE</scope>
    <source>
        <strain evidence="2">AVDCRST_MAG22</strain>
    </source>
</reference>
<feature type="region of interest" description="Disordered" evidence="1">
    <location>
        <begin position="60"/>
        <end position="127"/>
    </location>
</feature>
<dbReference type="EMBL" id="CADCUV010000039">
    <property type="protein sequence ID" value="CAA9395184.1"/>
    <property type="molecule type" value="Genomic_DNA"/>
</dbReference>
<evidence type="ECO:0000313" key="2">
    <source>
        <dbReference type="EMBL" id="CAA9395184.1"/>
    </source>
</evidence>
<dbReference type="AlphaFoldDB" id="A0A6J4NRU1"/>
<proteinExistence type="predicted"/>
<name>A0A6J4NRU1_9ACTN</name>